<name>A0A839UW55_9GAMM</name>
<dbReference type="PANTHER" id="PTHR43586">
    <property type="entry name" value="CYSTEINE DESULFURASE"/>
    <property type="match status" value="1"/>
</dbReference>
<keyword evidence="1" id="KW-0663">Pyridoxal phosphate</keyword>
<proteinExistence type="predicted"/>
<dbReference type="Gene3D" id="3.90.1150.10">
    <property type="entry name" value="Aspartate Aminotransferase, domain 1"/>
    <property type="match status" value="1"/>
</dbReference>
<dbReference type="Pfam" id="PF00266">
    <property type="entry name" value="Aminotran_5"/>
    <property type="match status" value="1"/>
</dbReference>
<evidence type="ECO:0000259" key="2">
    <source>
        <dbReference type="Pfam" id="PF00266"/>
    </source>
</evidence>
<dbReference type="EMBL" id="JACHXZ010000004">
    <property type="protein sequence ID" value="MBB3169698.1"/>
    <property type="molecule type" value="Genomic_DNA"/>
</dbReference>
<dbReference type="AlphaFoldDB" id="A0A839UW55"/>
<evidence type="ECO:0000256" key="1">
    <source>
        <dbReference type="ARBA" id="ARBA00022898"/>
    </source>
</evidence>
<dbReference type="InterPro" id="IPR015424">
    <property type="entry name" value="PyrdxlP-dep_Trfase"/>
</dbReference>
<organism evidence="3 4">
    <name type="scientific">Simiduia aestuariiviva</name>
    <dbReference type="NCBI Taxonomy" id="1510459"/>
    <lineage>
        <taxon>Bacteria</taxon>
        <taxon>Pseudomonadati</taxon>
        <taxon>Pseudomonadota</taxon>
        <taxon>Gammaproteobacteria</taxon>
        <taxon>Cellvibrionales</taxon>
        <taxon>Cellvibrionaceae</taxon>
        <taxon>Simiduia</taxon>
    </lineage>
</organism>
<dbReference type="Gene3D" id="3.40.640.10">
    <property type="entry name" value="Type I PLP-dependent aspartate aminotransferase-like (Major domain)"/>
    <property type="match status" value="1"/>
</dbReference>
<dbReference type="InterPro" id="IPR000192">
    <property type="entry name" value="Aminotrans_V_dom"/>
</dbReference>
<dbReference type="InterPro" id="IPR015421">
    <property type="entry name" value="PyrdxlP-dep_Trfase_major"/>
</dbReference>
<evidence type="ECO:0000313" key="3">
    <source>
        <dbReference type="EMBL" id="MBB3169698.1"/>
    </source>
</evidence>
<accession>A0A839UW55</accession>
<feature type="domain" description="Aminotransferase class V" evidence="2">
    <location>
        <begin position="100"/>
        <end position="352"/>
    </location>
</feature>
<sequence length="374" mass="40947">MSTTARKADFHLPEHTYLLNHSVGRPLRSSLTAFTDSFIAPWRDSGQEPWQAWLKIIGQFQSALGQLFNAPADQFCPQVNLSGAVAKLLPAIAQLQKPACVVLMSEIDFPSMGFAVSKALPHCELRFIPADADVTELATWANALTEDVDLVFISHAYSNTGQQAPVQDIVALAQSHQVMSIVDVAQSAGIIPLDLALIQPDFLVGSSVKWLCGGPGAAYLWINPNRLADCTPRDVGWFSHENPFEFDIHQFRQHPTSLRFWGGTPSIAPYAFAAHSIAYFNEIGVAALRQHNQQLLDLASQQLQSARVSPAISDHRSGTLILDFGSRQSEVLAALQKANISVDARNLGMRVSPHIYNDSADMQRLVDVVTRALS</sequence>
<dbReference type="InterPro" id="IPR015422">
    <property type="entry name" value="PyrdxlP-dep_Trfase_small"/>
</dbReference>
<dbReference type="RefSeq" id="WP_183911194.1">
    <property type="nucleotide sequence ID" value="NZ_JACHXZ010000004.1"/>
</dbReference>
<keyword evidence="4" id="KW-1185">Reference proteome</keyword>
<evidence type="ECO:0000313" key="4">
    <source>
        <dbReference type="Proteomes" id="UP000559987"/>
    </source>
</evidence>
<comment type="caution">
    <text evidence="3">The sequence shown here is derived from an EMBL/GenBank/DDBJ whole genome shotgun (WGS) entry which is preliminary data.</text>
</comment>
<dbReference type="SUPFAM" id="SSF53383">
    <property type="entry name" value="PLP-dependent transferases"/>
    <property type="match status" value="1"/>
</dbReference>
<dbReference type="GO" id="GO:0016829">
    <property type="term" value="F:lyase activity"/>
    <property type="evidence" value="ECO:0007669"/>
    <property type="project" value="UniProtKB-KW"/>
</dbReference>
<reference evidence="3 4" key="1">
    <citation type="submission" date="2020-08" db="EMBL/GenBank/DDBJ databases">
        <title>Genomic Encyclopedia of Type Strains, Phase III (KMG-III): the genomes of soil and plant-associated and newly described type strains.</title>
        <authorList>
            <person name="Whitman W."/>
        </authorList>
    </citation>
    <scope>NUCLEOTIDE SEQUENCE [LARGE SCALE GENOMIC DNA]</scope>
    <source>
        <strain evidence="3 4">CECT 8571</strain>
    </source>
</reference>
<dbReference type="Proteomes" id="UP000559987">
    <property type="component" value="Unassembled WGS sequence"/>
</dbReference>
<gene>
    <name evidence="3" type="ORF">FHS30_002911</name>
</gene>
<protein>
    <submittedName>
        <fullName evidence="3">Selenocysteine lyase/cysteine desulfurase</fullName>
    </submittedName>
</protein>
<dbReference type="PANTHER" id="PTHR43586:SF4">
    <property type="entry name" value="ISOPENICILLIN N EPIMERASE"/>
    <property type="match status" value="1"/>
</dbReference>
<keyword evidence="3" id="KW-0456">Lyase</keyword>